<dbReference type="Gene3D" id="6.10.280.50">
    <property type="match status" value="1"/>
</dbReference>
<evidence type="ECO:0000313" key="1">
    <source>
        <dbReference type="EMBL" id="EEW25141.1"/>
    </source>
</evidence>
<reference evidence="1 2" key="1">
    <citation type="submission" date="2009-08" db="EMBL/GenBank/DDBJ databases">
        <title>The draft genome of Rhodobacter sp. SW2.</title>
        <authorList>
            <consortium name="US DOE Joint Genome Institute (JGI-PGF)"/>
            <person name="Lucas S."/>
            <person name="Copeland A."/>
            <person name="Lapidus A."/>
            <person name="Glavina del Rio T."/>
            <person name="Tice H."/>
            <person name="Bruce D."/>
            <person name="Goodwin L."/>
            <person name="Pitluck S."/>
            <person name="Larimer F."/>
            <person name="Land M.L."/>
            <person name="Hauser L."/>
            <person name="Emerson D."/>
        </authorList>
    </citation>
    <scope>NUCLEOTIDE SEQUENCE [LARGE SCALE GENOMIC DNA]</scope>
    <source>
        <strain evidence="1 2">SW2</strain>
    </source>
</reference>
<dbReference type="OrthoDB" id="1263265at2"/>
<dbReference type="eggNOG" id="COG2841">
    <property type="taxonomic scope" value="Bacteria"/>
</dbReference>
<keyword evidence="2" id="KW-1185">Reference proteome</keyword>
<name>C8S1G8_9RHOB</name>
<dbReference type="RefSeq" id="WP_008030360.1">
    <property type="nucleotide sequence ID" value="NZ_ACYY01000011.1"/>
</dbReference>
<comment type="caution">
    <text evidence="1">The sequence shown here is derived from an EMBL/GenBank/DDBJ whole genome shotgun (WGS) entry which is preliminary data.</text>
</comment>
<evidence type="ECO:0008006" key="3">
    <source>
        <dbReference type="Google" id="ProtNLM"/>
    </source>
</evidence>
<accession>C8S1G8</accession>
<organism evidence="1 2">
    <name type="scientific">Rhodobacter ferrooxidans</name>
    <dbReference type="NCBI Taxonomy" id="371731"/>
    <lineage>
        <taxon>Bacteria</taxon>
        <taxon>Pseudomonadati</taxon>
        <taxon>Pseudomonadota</taxon>
        <taxon>Alphaproteobacteria</taxon>
        <taxon>Rhodobacterales</taxon>
        <taxon>Rhodobacter group</taxon>
        <taxon>Rhodobacter</taxon>
    </lineage>
</organism>
<dbReference type="Pfam" id="PF04325">
    <property type="entry name" value="DUF465"/>
    <property type="match status" value="1"/>
</dbReference>
<dbReference type="InterPro" id="IPR038444">
    <property type="entry name" value="DUF465_sf"/>
</dbReference>
<dbReference type="AlphaFoldDB" id="C8S1G8"/>
<gene>
    <name evidence="1" type="ORF">Rsw2DRAFT_1896</name>
</gene>
<proteinExistence type="predicted"/>
<evidence type="ECO:0000313" key="2">
    <source>
        <dbReference type="Proteomes" id="UP000010121"/>
    </source>
</evidence>
<dbReference type="InterPro" id="IPR007420">
    <property type="entry name" value="DUF465"/>
</dbReference>
<dbReference type="EMBL" id="ACYY01000011">
    <property type="protein sequence ID" value="EEW25141.1"/>
    <property type="molecule type" value="Genomic_DNA"/>
</dbReference>
<sequence>MSHIPHDLVDDFPAEAARIHALKEKDSQFAKLMAEYAAVNEKVFRAESLLEPTATDHEHDLRKLRLRLKDQIWAALRAA</sequence>
<dbReference type="Proteomes" id="UP000010121">
    <property type="component" value="Unassembled WGS sequence"/>
</dbReference>
<dbReference type="STRING" id="371731.Rsw2DRAFT_1896"/>
<protein>
    <recommendedName>
        <fullName evidence="3">DUF465 domain-containing protein</fullName>
    </recommendedName>
</protein>